<protein>
    <submittedName>
        <fullName evidence="3">Short-chain dehydrogenase</fullName>
    </submittedName>
</protein>
<gene>
    <name evidence="4" type="ORF">BST20_07045</name>
    <name evidence="3" type="ORF">MBRA_58110</name>
</gene>
<dbReference type="PRINTS" id="PR00080">
    <property type="entry name" value="SDRFAMILY"/>
</dbReference>
<dbReference type="PRINTS" id="PR00081">
    <property type="entry name" value="GDHRDH"/>
</dbReference>
<dbReference type="RefSeq" id="WP_169717247.1">
    <property type="nucleotide sequence ID" value="NZ_AP022607.1"/>
</dbReference>
<dbReference type="PANTHER" id="PTHR24321:SF14">
    <property type="entry name" value="SHORT-CHAIN TYPE DEHYDROGENASE_REDUCTASE BLR2146-RELATED"/>
    <property type="match status" value="1"/>
</dbReference>
<sequence>MPDTEVSQRSRGRFVGRSAIVTGGASGLGLACARLLIAEGAWVTVCGRDETKLKSAATQLGDRANGVVCDVSDEAAVIRAVAAASERTGRLDLAVVNAGFGSGGPILSADKASWDAVLATNLTGSFLTIKHAGRAIAEAGGGSIVAMSSIAGVLTHRFMVSYNASKAGLEMLVRTAADELGVLRVRVNAVRPGLVPTEASTELVQTPSVRQDYLDKMPLARTGTPEDVAAAVAFLLSDESAWITGAILDVDGGHHLRGGPNIDPLIEKATSPEFVASAGFRPTR</sequence>
<name>A0A7I7WDK9_9MYCO</name>
<comment type="similarity">
    <text evidence="1">Belongs to the short-chain dehydrogenases/reductases (SDR) family.</text>
</comment>
<dbReference type="PANTHER" id="PTHR24321">
    <property type="entry name" value="DEHYDROGENASES, SHORT CHAIN"/>
    <property type="match status" value="1"/>
</dbReference>
<evidence type="ECO:0000313" key="6">
    <source>
        <dbReference type="Proteomes" id="UP000467379"/>
    </source>
</evidence>
<dbReference type="Proteomes" id="UP000192441">
    <property type="component" value="Unassembled WGS sequence"/>
</dbReference>
<evidence type="ECO:0000256" key="2">
    <source>
        <dbReference type="ARBA" id="ARBA00023002"/>
    </source>
</evidence>
<dbReference type="EMBL" id="MVHM01000002">
    <property type="protein sequence ID" value="ORA40300.1"/>
    <property type="molecule type" value="Genomic_DNA"/>
</dbReference>
<dbReference type="InterPro" id="IPR036291">
    <property type="entry name" value="NAD(P)-bd_dom_sf"/>
</dbReference>
<proteinExistence type="inferred from homology"/>
<evidence type="ECO:0000313" key="3">
    <source>
        <dbReference type="EMBL" id="BBZ15616.1"/>
    </source>
</evidence>
<dbReference type="PROSITE" id="PS00061">
    <property type="entry name" value="ADH_SHORT"/>
    <property type="match status" value="1"/>
</dbReference>
<dbReference type="Pfam" id="PF13561">
    <property type="entry name" value="adh_short_C2"/>
    <property type="match status" value="1"/>
</dbReference>
<geneLocation type="plasmid" evidence="3 6">
    <name>pJCM12687</name>
</geneLocation>
<dbReference type="InterPro" id="IPR020904">
    <property type="entry name" value="Sc_DH/Rdtase_CS"/>
</dbReference>
<accession>A0A7I7WDK9</accession>
<dbReference type="GO" id="GO:0016491">
    <property type="term" value="F:oxidoreductase activity"/>
    <property type="evidence" value="ECO:0007669"/>
    <property type="project" value="UniProtKB-KW"/>
</dbReference>
<evidence type="ECO:0000313" key="5">
    <source>
        <dbReference type="Proteomes" id="UP000192441"/>
    </source>
</evidence>
<organism evidence="4 5">
    <name type="scientific">Mycobacterium branderi</name>
    <dbReference type="NCBI Taxonomy" id="43348"/>
    <lineage>
        <taxon>Bacteria</taxon>
        <taxon>Bacillati</taxon>
        <taxon>Actinomycetota</taxon>
        <taxon>Actinomycetes</taxon>
        <taxon>Mycobacteriales</taxon>
        <taxon>Mycobacteriaceae</taxon>
        <taxon>Mycobacterium</taxon>
    </lineage>
</organism>
<dbReference type="AlphaFoldDB" id="A0A7I7WDK9"/>
<dbReference type="Proteomes" id="UP000467379">
    <property type="component" value="Plasmid pJCM12687"/>
</dbReference>
<dbReference type="InterPro" id="IPR002347">
    <property type="entry name" value="SDR_fam"/>
</dbReference>
<dbReference type="NCBIfam" id="NF005559">
    <property type="entry name" value="PRK07231.1"/>
    <property type="match status" value="1"/>
</dbReference>
<dbReference type="FunFam" id="3.40.50.720:FF:000084">
    <property type="entry name" value="Short-chain dehydrogenase reductase"/>
    <property type="match status" value="1"/>
</dbReference>
<evidence type="ECO:0000256" key="1">
    <source>
        <dbReference type="ARBA" id="ARBA00006484"/>
    </source>
</evidence>
<keyword evidence="3" id="KW-0614">Plasmid</keyword>
<reference evidence="3" key="3">
    <citation type="submission" date="2020-02" db="EMBL/GenBank/DDBJ databases">
        <authorList>
            <person name="Matsumoto Y."/>
            <person name="Motooka D."/>
            <person name="Nakamura S."/>
        </authorList>
    </citation>
    <scope>NUCLEOTIDE SEQUENCE</scope>
    <source>
        <strain evidence="3">JCM 12687</strain>
        <plasmid evidence="3">pJCM12687</plasmid>
    </source>
</reference>
<dbReference type="EMBL" id="AP022607">
    <property type="protein sequence ID" value="BBZ15616.1"/>
    <property type="molecule type" value="Genomic_DNA"/>
</dbReference>
<dbReference type="SUPFAM" id="SSF51735">
    <property type="entry name" value="NAD(P)-binding Rossmann-fold domains"/>
    <property type="match status" value="1"/>
</dbReference>
<dbReference type="Gene3D" id="3.40.50.720">
    <property type="entry name" value="NAD(P)-binding Rossmann-like Domain"/>
    <property type="match status" value="1"/>
</dbReference>
<evidence type="ECO:0000313" key="4">
    <source>
        <dbReference type="EMBL" id="ORA40300.1"/>
    </source>
</evidence>
<reference evidence="4 5" key="1">
    <citation type="submission" date="2016-12" db="EMBL/GenBank/DDBJ databases">
        <title>The new phylogeny of genus Mycobacterium.</title>
        <authorList>
            <person name="Tortoli E."/>
            <person name="Trovato A."/>
            <person name="Cirillo D.M."/>
        </authorList>
    </citation>
    <scope>NUCLEOTIDE SEQUENCE [LARGE SCALE GENOMIC DNA]</scope>
    <source>
        <strain evidence="4 5">DSM 44624</strain>
    </source>
</reference>
<dbReference type="CDD" id="cd05233">
    <property type="entry name" value="SDR_c"/>
    <property type="match status" value="1"/>
</dbReference>
<keyword evidence="6" id="KW-1185">Reference proteome</keyword>
<reference evidence="3 6" key="2">
    <citation type="journal article" date="2019" name="Emerg. Microbes Infect.">
        <title>Comprehensive subspecies identification of 175 nontuberculous mycobacteria species based on 7547 genomic profiles.</title>
        <authorList>
            <person name="Matsumoto Y."/>
            <person name="Kinjo T."/>
            <person name="Motooka D."/>
            <person name="Nabeya D."/>
            <person name="Jung N."/>
            <person name="Uechi K."/>
            <person name="Horii T."/>
            <person name="Iida T."/>
            <person name="Fujita J."/>
            <person name="Nakamura S."/>
        </authorList>
    </citation>
    <scope>NUCLEOTIDE SEQUENCE [LARGE SCALE GENOMIC DNA]</scope>
    <source>
        <strain evidence="3 6">JCM 12687</strain>
        <plasmid evidence="3">pJCM12687</plasmid>
    </source>
</reference>
<keyword evidence="2" id="KW-0560">Oxidoreductase</keyword>